<proteinExistence type="predicted"/>
<dbReference type="RefSeq" id="XP_051358402.1">
    <property type="nucleotide sequence ID" value="XM_051510726.1"/>
</dbReference>
<reference evidence="1" key="1">
    <citation type="journal article" date="2021" name="J Fungi (Basel)">
        <title>Genomic and Metabolomic Analyses of the Marine Fungus Emericellopsis cladophorae: Insights into Saltwater Adaptability Mechanisms and Its Biosynthetic Potential.</title>
        <authorList>
            <person name="Goncalves M.F.M."/>
            <person name="Hilario S."/>
            <person name="Van de Peer Y."/>
            <person name="Esteves A.C."/>
            <person name="Alves A."/>
        </authorList>
    </citation>
    <scope>NUCLEOTIDE SEQUENCE</scope>
    <source>
        <strain evidence="1">MUM 19.33</strain>
    </source>
</reference>
<dbReference type="Proteomes" id="UP001055219">
    <property type="component" value="Unassembled WGS sequence"/>
</dbReference>
<comment type="caution">
    <text evidence="1">The sequence shown here is derived from an EMBL/GenBank/DDBJ whole genome shotgun (WGS) entry which is preliminary data.</text>
</comment>
<name>A0A9Q0BA70_9HYPO</name>
<dbReference type="EMBL" id="JAGIXG020000211">
    <property type="protein sequence ID" value="KAI6777546.1"/>
    <property type="molecule type" value="Genomic_DNA"/>
</dbReference>
<reference evidence="1" key="2">
    <citation type="submission" date="2022-07" db="EMBL/GenBank/DDBJ databases">
        <authorList>
            <person name="Goncalves M.F.M."/>
            <person name="Hilario S."/>
            <person name="Van De Peer Y."/>
            <person name="Esteves A.C."/>
            <person name="Alves A."/>
        </authorList>
    </citation>
    <scope>NUCLEOTIDE SEQUENCE</scope>
    <source>
        <strain evidence="1">MUM 19.33</strain>
    </source>
</reference>
<dbReference type="AlphaFoldDB" id="A0A9Q0BA70"/>
<dbReference type="GeneID" id="75831955"/>
<evidence type="ECO:0000313" key="2">
    <source>
        <dbReference type="Proteomes" id="UP001055219"/>
    </source>
</evidence>
<accession>A0A9Q0BA70</accession>
<keyword evidence="2" id="KW-1185">Reference proteome</keyword>
<protein>
    <submittedName>
        <fullName evidence="1">Uncharacterized protein</fullName>
    </submittedName>
</protein>
<evidence type="ECO:0000313" key="1">
    <source>
        <dbReference type="EMBL" id="KAI6777546.1"/>
    </source>
</evidence>
<organism evidence="1 2">
    <name type="scientific">Emericellopsis cladophorae</name>
    <dbReference type="NCBI Taxonomy" id="2686198"/>
    <lineage>
        <taxon>Eukaryota</taxon>
        <taxon>Fungi</taxon>
        <taxon>Dikarya</taxon>
        <taxon>Ascomycota</taxon>
        <taxon>Pezizomycotina</taxon>
        <taxon>Sordariomycetes</taxon>
        <taxon>Hypocreomycetidae</taxon>
        <taxon>Hypocreales</taxon>
        <taxon>Bionectriaceae</taxon>
        <taxon>Emericellopsis</taxon>
    </lineage>
</organism>
<sequence length="329" mass="37667">MAMFRWLDPTKRYVNTVHSRSTARYDGHAHPHKKEITEDTQRIEDTPEQAVARDSTCLELALRGVESAWEPPTNIDEEFHCPQAVPRPVLEEQVPVDTTIEFQNKVVIFGTSAWLKRDLKARFESRGLEPFKALNKLTLSSIVSDFEDKGDILQRGHHGERLPVFRPNLLLTSVATIAQAYADFRKFTPNARIYLFYGAKAYPDIAKSSVIRAKDIGREMAKLEKAKFLPSTRRITISSIYYIFHTRVFRTLKQLAAFEEGSSYSSLPTLADLREEQGQHSRPAILPTFNPDNLERREAWHVETNKDKAQAVILSYKFASDDIKKARFG</sequence>
<gene>
    <name evidence="1" type="ORF">J7T54_005472</name>
</gene>